<dbReference type="EMBL" id="JBHRTB010000010">
    <property type="protein sequence ID" value="MFC3145463.1"/>
    <property type="molecule type" value="Genomic_DNA"/>
</dbReference>
<dbReference type="Pfam" id="PF01565">
    <property type="entry name" value="FAD_binding_4"/>
    <property type="match status" value="1"/>
</dbReference>
<evidence type="ECO:0000256" key="1">
    <source>
        <dbReference type="ARBA" id="ARBA00022630"/>
    </source>
</evidence>
<feature type="domain" description="FAD-binding PCMH-type" evidence="3">
    <location>
        <begin position="43"/>
        <end position="217"/>
    </location>
</feature>
<dbReference type="PROSITE" id="PS51387">
    <property type="entry name" value="FAD_PCMH"/>
    <property type="match status" value="1"/>
</dbReference>
<dbReference type="RefSeq" id="WP_338052356.1">
    <property type="nucleotide sequence ID" value="NZ_JARGYD010000003.1"/>
</dbReference>
<sequence length="467" mass="52371">MMKDNVAAAKAALAHLDIEEREAAIKTASRDFFWYSPVLKTRLDHVLADFVVRPRNEAEVIEILKVCYAHDVPVTTRGAGTGNYGQAMPLAGGCVMHLRHMDKVREIAPGRVICEPGILLKDLDAQTKEASGQELRMFSSTWATATIGGFIAGGSGGVGSVHWGSLRDLGNIIRLRVVTMEEEPRVLEFRGEELARVSHAYGTNGIITELELPLAPAYDWTGLFVAFDDFGDAMGFADDLANEDGILLKIASVYEAPTAHAYFQRVKPHVDEGTHLVGLMVAPQSMDGFLTFLGRRPKAKLIYRSDDNDWPRDPGPIFEYGWNHTTLRALKVDPSITYLQVRYAFPEHRELVEKMRTEFSPEVLQHLEAIRMNGKIAFAGLSMVKFTTEERLDEIIRLHEEAGALIFNPHRYTLEEGGRQHTDDTQLSFKREADPKGLLNPGKMISWDDPDWSYDRMYAYPHLQAAE</sequence>
<accession>A0ABV7GYS4</accession>
<dbReference type="InterPro" id="IPR036318">
    <property type="entry name" value="FAD-bd_PCMH-like_sf"/>
</dbReference>
<keyword evidence="5" id="KW-1185">Reference proteome</keyword>
<keyword evidence="1" id="KW-0285">Flavoprotein</keyword>
<dbReference type="InterPro" id="IPR016169">
    <property type="entry name" value="FAD-bd_PCMH_sub2"/>
</dbReference>
<dbReference type="PANTHER" id="PTHR11748">
    <property type="entry name" value="D-LACTATE DEHYDROGENASE"/>
    <property type="match status" value="1"/>
</dbReference>
<evidence type="ECO:0000313" key="5">
    <source>
        <dbReference type="Proteomes" id="UP001595632"/>
    </source>
</evidence>
<keyword evidence="2" id="KW-0274">FAD</keyword>
<protein>
    <submittedName>
        <fullName evidence="4">FAD-binding oxidoreductase</fullName>
    </submittedName>
</protein>
<dbReference type="SUPFAM" id="SSF56176">
    <property type="entry name" value="FAD-binding/transporter-associated domain-like"/>
    <property type="match status" value="1"/>
</dbReference>
<reference evidence="5" key="1">
    <citation type="journal article" date="2019" name="Int. J. Syst. Evol. Microbiol.">
        <title>The Global Catalogue of Microorganisms (GCM) 10K type strain sequencing project: providing services to taxonomists for standard genome sequencing and annotation.</title>
        <authorList>
            <consortium name="The Broad Institute Genomics Platform"/>
            <consortium name="The Broad Institute Genome Sequencing Center for Infectious Disease"/>
            <person name="Wu L."/>
            <person name="Ma J."/>
        </authorList>
    </citation>
    <scope>NUCLEOTIDE SEQUENCE [LARGE SCALE GENOMIC DNA]</scope>
    <source>
        <strain evidence="5">KCTC 52366</strain>
    </source>
</reference>
<dbReference type="InterPro" id="IPR016166">
    <property type="entry name" value="FAD-bd_PCMH"/>
</dbReference>
<evidence type="ECO:0000256" key="2">
    <source>
        <dbReference type="ARBA" id="ARBA00022827"/>
    </source>
</evidence>
<dbReference type="SUPFAM" id="SSF55103">
    <property type="entry name" value="FAD-linked oxidases, C-terminal domain"/>
    <property type="match status" value="1"/>
</dbReference>
<proteinExistence type="predicted"/>
<dbReference type="Gene3D" id="3.30.465.10">
    <property type="match status" value="1"/>
</dbReference>
<dbReference type="Proteomes" id="UP001595632">
    <property type="component" value="Unassembled WGS sequence"/>
</dbReference>
<organism evidence="4 5">
    <name type="scientific">Psychromarinibacter halotolerans</name>
    <dbReference type="NCBI Taxonomy" id="1775175"/>
    <lineage>
        <taxon>Bacteria</taxon>
        <taxon>Pseudomonadati</taxon>
        <taxon>Pseudomonadota</taxon>
        <taxon>Alphaproteobacteria</taxon>
        <taxon>Rhodobacterales</taxon>
        <taxon>Paracoccaceae</taxon>
        <taxon>Psychromarinibacter</taxon>
    </lineage>
</organism>
<name>A0ABV7GYS4_9RHOB</name>
<comment type="caution">
    <text evidence="4">The sequence shown here is derived from an EMBL/GenBank/DDBJ whole genome shotgun (WGS) entry which is preliminary data.</text>
</comment>
<dbReference type="InterPro" id="IPR016164">
    <property type="entry name" value="FAD-linked_Oxase-like_C"/>
</dbReference>
<dbReference type="PANTHER" id="PTHR11748:SF119">
    <property type="entry name" value="D-2-HYDROXYGLUTARATE DEHYDROGENASE"/>
    <property type="match status" value="1"/>
</dbReference>
<evidence type="ECO:0000259" key="3">
    <source>
        <dbReference type="PROSITE" id="PS51387"/>
    </source>
</evidence>
<dbReference type="InterPro" id="IPR006094">
    <property type="entry name" value="Oxid_FAD_bind_N"/>
</dbReference>
<gene>
    <name evidence="4" type="ORF">ACFOGP_22270</name>
</gene>
<evidence type="ECO:0000313" key="4">
    <source>
        <dbReference type="EMBL" id="MFC3145463.1"/>
    </source>
</evidence>